<protein>
    <submittedName>
        <fullName evidence="2">Uncharacterized protein</fullName>
    </submittedName>
</protein>
<dbReference type="EMBL" id="JAENGZ010001000">
    <property type="protein sequence ID" value="KAG6951569.1"/>
    <property type="molecule type" value="Genomic_DNA"/>
</dbReference>
<evidence type="ECO:0000256" key="1">
    <source>
        <dbReference type="SAM" id="MobiDB-lite"/>
    </source>
</evidence>
<name>A0A8T1U167_9STRA</name>
<feature type="non-terminal residue" evidence="2">
    <location>
        <position position="1"/>
    </location>
</feature>
<evidence type="ECO:0000313" key="3">
    <source>
        <dbReference type="Proteomes" id="UP000688947"/>
    </source>
</evidence>
<dbReference type="OrthoDB" id="115973at2759"/>
<dbReference type="AlphaFoldDB" id="A0A8T1U167"/>
<evidence type="ECO:0000313" key="2">
    <source>
        <dbReference type="EMBL" id="KAG6951569.1"/>
    </source>
</evidence>
<reference evidence="2" key="1">
    <citation type="submission" date="2021-01" db="EMBL/GenBank/DDBJ databases">
        <title>Phytophthora aleatoria, a newly-described species from Pinus radiata is distinct from Phytophthora cactorum isolates based on comparative genomics.</title>
        <authorList>
            <person name="Mcdougal R."/>
            <person name="Panda P."/>
            <person name="Williams N."/>
            <person name="Studholme D.J."/>
        </authorList>
    </citation>
    <scope>NUCLEOTIDE SEQUENCE</scope>
    <source>
        <strain evidence="2">NZFS 3830</strain>
    </source>
</reference>
<dbReference type="Proteomes" id="UP000688947">
    <property type="component" value="Unassembled WGS sequence"/>
</dbReference>
<feature type="region of interest" description="Disordered" evidence="1">
    <location>
        <begin position="1"/>
        <end position="27"/>
    </location>
</feature>
<accession>A0A8T1U167</accession>
<organism evidence="2 3">
    <name type="scientific">Phytophthora cactorum</name>
    <dbReference type="NCBI Taxonomy" id="29920"/>
    <lineage>
        <taxon>Eukaryota</taxon>
        <taxon>Sar</taxon>
        <taxon>Stramenopiles</taxon>
        <taxon>Oomycota</taxon>
        <taxon>Peronosporomycetes</taxon>
        <taxon>Peronosporales</taxon>
        <taxon>Peronosporaceae</taxon>
        <taxon>Phytophthora</taxon>
    </lineage>
</organism>
<comment type="caution">
    <text evidence="2">The sequence shown here is derived from an EMBL/GenBank/DDBJ whole genome shotgun (WGS) entry which is preliminary data.</text>
</comment>
<gene>
    <name evidence="2" type="ORF">JG687_00013529</name>
</gene>
<proteinExistence type="predicted"/>
<sequence>KKIGCPGGSLWSSVLGPPPQIPRSPVSRAPRAGLLWLRVLAPTRLSWRSGYGHPRRPAPWVLSQRWMCVATIFWNRSAAAVSTRCQSSSVSANLAQYHACETRISRRYVPRPELVSLIN</sequence>